<dbReference type="InterPro" id="IPR030374">
    <property type="entry name" value="PABS"/>
</dbReference>
<feature type="binding site" evidence="5">
    <location>
        <begin position="154"/>
        <end position="155"/>
    </location>
    <ligand>
        <name>S-methyl-5'-thioadenosine</name>
        <dbReference type="ChEBI" id="CHEBI:17509"/>
    </ligand>
</feature>
<evidence type="ECO:0000256" key="2">
    <source>
        <dbReference type="ARBA" id="ARBA00022679"/>
    </source>
</evidence>
<dbReference type="UniPathway" id="UPA00248">
    <property type="reaction ID" value="UER00314"/>
</dbReference>
<dbReference type="SUPFAM" id="SSF53335">
    <property type="entry name" value="S-adenosyl-L-methionine-dependent methyltransferases"/>
    <property type="match status" value="1"/>
</dbReference>
<dbReference type="EMBL" id="DSZU01000135">
    <property type="protein sequence ID" value="HGV55870.1"/>
    <property type="molecule type" value="Genomic_DNA"/>
</dbReference>
<evidence type="ECO:0000256" key="1">
    <source>
        <dbReference type="ARBA" id="ARBA00007867"/>
    </source>
</evidence>
<dbReference type="Pfam" id="PF01564">
    <property type="entry name" value="Spermine_synth"/>
    <property type="match status" value="1"/>
</dbReference>
<dbReference type="Gene3D" id="3.40.50.150">
    <property type="entry name" value="Vaccinia Virus protein VP39"/>
    <property type="match status" value="1"/>
</dbReference>
<reference evidence="8" key="1">
    <citation type="journal article" date="2020" name="mSystems">
        <title>Genome- and Community-Level Interaction Insights into Carbon Utilization and Element Cycling Functions of Hydrothermarchaeota in Hydrothermal Sediment.</title>
        <authorList>
            <person name="Zhou Z."/>
            <person name="Liu Y."/>
            <person name="Xu W."/>
            <person name="Pan J."/>
            <person name="Luo Z.H."/>
            <person name="Li M."/>
        </authorList>
    </citation>
    <scope>NUCLEOTIDE SEQUENCE [LARGE SCALE GENOMIC DNA]</scope>
    <source>
        <strain evidence="8">SpSt-605</strain>
    </source>
</reference>
<proteinExistence type="inferred from homology"/>
<dbReference type="HAMAP" id="MF_00198">
    <property type="entry name" value="Spermidine_synth"/>
    <property type="match status" value="1"/>
</dbReference>
<evidence type="ECO:0000256" key="4">
    <source>
        <dbReference type="ARBA" id="ARBA00023115"/>
    </source>
</evidence>
<evidence type="ECO:0000256" key="6">
    <source>
        <dbReference type="PROSITE-ProRule" id="PRU00354"/>
    </source>
</evidence>
<name>A0A832LY29_9BACT</name>
<comment type="subunit">
    <text evidence="5">Homodimer or homotetramer.</text>
</comment>
<evidence type="ECO:0000259" key="7">
    <source>
        <dbReference type="PROSITE" id="PS51006"/>
    </source>
</evidence>
<dbReference type="PANTHER" id="PTHR11558:SF11">
    <property type="entry name" value="SPERMIDINE SYNTHASE"/>
    <property type="match status" value="1"/>
</dbReference>
<gene>
    <name evidence="5" type="primary">speE</name>
    <name evidence="8" type="ORF">ENT73_07335</name>
</gene>
<dbReference type="AlphaFoldDB" id="A0A832LY29"/>
<evidence type="ECO:0000256" key="3">
    <source>
        <dbReference type="ARBA" id="ARBA00023066"/>
    </source>
</evidence>
<comment type="catalytic activity">
    <reaction evidence="5">
        <text>S-adenosyl 3-(methylsulfanyl)propylamine + putrescine = S-methyl-5'-thioadenosine + spermidine + H(+)</text>
        <dbReference type="Rhea" id="RHEA:12721"/>
        <dbReference type="ChEBI" id="CHEBI:15378"/>
        <dbReference type="ChEBI" id="CHEBI:17509"/>
        <dbReference type="ChEBI" id="CHEBI:57443"/>
        <dbReference type="ChEBI" id="CHEBI:57834"/>
        <dbReference type="ChEBI" id="CHEBI:326268"/>
        <dbReference type="EC" id="2.5.1.16"/>
    </reaction>
</comment>
<feature type="binding site" evidence="5">
    <location>
        <position position="76"/>
    </location>
    <ligand>
        <name>spermidine</name>
        <dbReference type="ChEBI" id="CHEBI:57834"/>
    </ligand>
</feature>
<keyword evidence="3 5" id="KW-0745">Spermidine biosynthesis</keyword>
<protein>
    <recommendedName>
        <fullName evidence="5">Polyamine aminopropyltransferase</fullName>
    </recommendedName>
    <alternativeName>
        <fullName evidence="5">Putrescine aminopropyltransferase</fullName>
        <shortName evidence="5">PAPT</shortName>
    </alternativeName>
    <alternativeName>
        <fullName evidence="5">Spermidine synthase</fullName>
        <shortName evidence="5">SPDS</shortName>
        <shortName evidence="5">SPDSY</shortName>
        <ecNumber evidence="5">2.5.1.16</ecNumber>
    </alternativeName>
</protein>
<feature type="binding site" evidence="5">
    <location>
        <position position="45"/>
    </location>
    <ligand>
        <name>S-methyl-5'-thioadenosine</name>
        <dbReference type="ChEBI" id="CHEBI:17509"/>
    </ligand>
</feature>
<dbReference type="PANTHER" id="PTHR11558">
    <property type="entry name" value="SPERMIDINE/SPERMINE SYNTHASE"/>
    <property type="match status" value="1"/>
</dbReference>
<dbReference type="InterPro" id="IPR001045">
    <property type="entry name" value="Spermi_synthase"/>
</dbReference>
<keyword evidence="2 5" id="KW-0808">Transferase</keyword>
<sequence length="302" mass="34713">MRREIMSKALPAEGKGVKVFFAEFVHEDYVFGYVSRLIYGESGLQNIYILENKFWGRLLFINNNLQFTSRDEFIYHEALVHIPMQSAPEGWIKRVLICGGGDFGAAREVLKYPYVEEVLIVDIDPKIPQLVREYFPELLPENPNDPRLTLITGDAYVVVDQYVREGKTFDLVIIDSTDPDIGEENQIQELSHALFGIDFHQKLLKICPRGIVVQQCGTPFTMVNILLGIHKIYKEVYPPAEIYVYRANVPSFGSDNAFIMRCPFKDPQKPKGKELANTYYYNFQVHEASFALPNFWKEALGL</sequence>
<comment type="function">
    <text evidence="5">Catalyzes the irreversible transfer of a propylamine group from the amino donor S-adenosylmethioninamine (decarboxy-AdoMet) to putrescine (1,4-diaminobutane) to yield spermidine.</text>
</comment>
<dbReference type="PROSITE" id="PS51006">
    <property type="entry name" value="PABS_2"/>
    <property type="match status" value="1"/>
</dbReference>
<comment type="caution">
    <text evidence="8">The sequence shown here is derived from an EMBL/GenBank/DDBJ whole genome shotgun (WGS) entry which is preliminary data.</text>
</comment>
<dbReference type="GO" id="GO:0004766">
    <property type="term" value="F:spermidine synthase activity"/>
    <property type="evidence" value="ECO:0007669"/>
    <property type="project" value="UniProtKB-UniRule"/>
</dbReference>
<comment type="similarity">
    <text evidence="1 5">Belongs to the spermidine/spermine synthase family.</text>
</comment>
<comment type="caution">
    <text evidence="5">Lacks conserved residue(s) required for the propagation of feature annotation.</text>
</comment>
<evidence type="ECO:0000313" key="8">
    <source>
        <dbReference type="EMBL" id="HGV55870.1"/>
    </source>
</evidence>
<feature type="active site" description="Proton acceptor" evidence="5 6">
    <location>
        <position position="175"/>
    </location>
</feature>
<dbReference type="InterPro" id="IPR029063">
    <property type="entry name" value="SAM-dependent_MTases_sf"/>
</dbReference>
<evidence type="ECO:0000256" key="5">
    <source>
        <dbReference type="HAMAP-Rule" id="MF_00198"/>
    </source>
</evidence>
<dbReference type="CDD" id="cd02440">
    <property type="entry name" value="AdoMet_MTases"/>
    <property type="match status" value="1"/>
</dbReference>
<feature type="binding site" evidence="5">
    <location>
        <position position="122"/>
    </location>
    <ligand>
        <name>S-methyl-5'-thioadenosine</name>
        <dbReference type="ChEBI" id="CHEBI:17509"/>
    </ligand>
</feature>
<keyword evidence="4 5" id="KW-0620">Polyamine biosynthesis</keyword>
<feature type="binding site" evidence="5">
    <location>
        <position position="102"/>
    </location>
    <ligand>
        <name>spermidine</name>
        <dbReference type="ChEBI" id="CHEBI:57834"/>
    </ligand>
</feature>
<dbReference type="GO" id="GO:0008295">
    <property type="term" value="P:spermidine biosynthetic process"/>
    <property type="evidence" value="ECO:0007669"/>
    <property type="project" value="UniProtKB-UniRule"/>
</dbReference>
<feature type="binding site" evidence="5">
    <location>
        <begin position="175"/>
        <end position="178"/>
    </location>
    <ligand>
        <name>spermidine</name>
        <dbReference type="ChEBI" id="CHEBI:57834"/>
    </ligand>
</feature>
<dbReference type="EC" id="2.5.1.16" evidence="5"/>
<organism evidence="8">
    <name type="scientific">Caldimicrobium thiodismutans</name>
    <dbReference type="NCBI Taxonomy" id="1653476"/>
    <lineage>
        <taxon>Bacteria</taxon>
        <taxon>Pseudomonadati</taxon>
        <taxon>Thermodesulfobacteriota</taxon>
        <taxon>Thermodesulfobacteria</taxon>
        <taxon>Thermodesulfobacteriales</taxon>
        <taxon>Thermodesulfobacteriaceae</taxon>
        <taxon>Caldimicrobium</taxon>
    </lineage>
</organism>
<accession>A0A832LY29</accession>
<comment type="pathway">
    <text evidence="5">Amine and polyamine biosynthesis; spermidine biosynthesis; spermidine from putrescine: step 1/1.</text>
</comment>
<feature type="domain" description="PABS" evidence="7">
    <location>
        <begin position="18"/>
        <end position="263"/>
    </location>
</feature>